<evidence type="ECO:0000259" key="1">
    <source>
        <dbReference type="Pfam" id="PF04972"/>
    </source>
</evidence>
<evidence type="ECO:0000313" key="2">
    <source>
        <dbReference type="EMBL" id="QDU21996.1"/>
    </source>
</evidence>
<proteinExistence type="predicted"/>
<sequence>MTGTAGVRTMNDCSVIVDLQPAVTAARQALAQTSYGWLQRVEVVLEAGRLVLRGEVPSFYLKQLAQVAVLALPDVPGLRNELRVTSGV</sequence>
<evidence type="ECO:0000313" key="3">
    <source>
        <dbReference type="Proteomes" id="UP000319576"/>
    </source>
</evidence>
<protein>
    <submittedName>
        <fullName evidence="2">BON domain protein</fullName>
    </submittedName>
</protein>
<dbReference type="Proteomes" id="UP000319576">
    <property type="component" value="Chromosome"/>
</dbReference>
<dbReference type="Gene3D" id="3.30.1340.30">
    <property type="match status" value="1"/>
</dbReference>
<dbReference type="KEGG" id="uli:ETAA1_39710"/>
<dbReference type="OrthoDB" id="291621at2"/>
<dbReference type="EMBL" id="CP036273">
    <property type="protein sequence ID" value="QDU21996.1"/>
    <property type="molecule type" value="Genomic_DNA"/>
</dbReference>
<dbReference type="Pfam" id="PF04972">
    <property type="entry name" value="BON"/>
    <property type="match status" value="1"/>
</dbReference>
<name>A0A517XWW7_9BACT</name>
<dbReference type="AlphaFoldDB" id="A0A517XWW7"/>
<reference evidence="2 3" key="1">
    <citation type="submission" date="2019-02" db="EMBL/GenBank/DDBJ databases">
        <title>Deep-cultivation of Planctomycetes and their phenomic and genomic characterization uncovers novel biology.</title>
        <authorList>
            <person name="Wiegand S."/>
            <person name="Jogler M."/>
            <person name="Boedeker C."/>
            <person name="Pinto D."/>
            <person name="Vollmers J."/>
            <person name="Rivas-Marin E."/>
            <person name="Kohn T."/>
            <person name="Peeters S.H."/>
            <person name="Heuer A."/>
            <person name="Rast P."/>
            <person name="Oberbeckmann S."/>
            <person name="Bunk B."/>
            <person name="Jeske O."/>
            <person name="Meyerdierks A."/>
            <person name="Storesund J.E."/>
            <person name="Kallscheuer N."/>
            <person name="Luecker S."/>
            <person name="Lage O.M."/>
            <person name="Pohl T."/>
            <person name="Merkel B.J."/>
            <person name="Hornburger P."/>
            <person name="Mueller R.-W."/>
            <person name="Bruemmer F."/>
            <person name="Labrenz M."/>
            <person name="Spormann A.M."/>
            <person name="Op den Camp H."/>
            <person name="Overmann J."/>
            <person name="Amann R."/>
            <person name="Jetten M.S.M."/>
            <person name="Mascher T."/>
            <person name="Medema M.H."/>
            <person name="Devos D.P."/>
            <person name="Kaster A.-K."/>
            <person name="Ovreas L."/>
            <person name="Rohde M."/>
            <person name="Galperin M.Y."/>
            <person name="Jogler C."/>
        </authorList>
    </citation>
    <scope>NUCLEOTIDE SEQUENCE [LARGE SCALE GENOMIC DNA]</scope>
    <source>
        <strain evidence="2 3">ETA_A1</strain>
    </source>
</reference>
<gene>
    <name evidence="2" type="ORF">ETAA1_39710</name>
</gene>
<organism evidence="2 3">
    <name type="scientific">Urbifossiella limnaea</name>
    <dbReference type="NCBI Taxonomy" id="2528023"/>
    <lineage>
        <taxon>Bacteria</taxon>
        <taxon>Pseudomonadati</taxon>
        <taxon>Planctomycetota</taxon>
        <taxon>Planctomycetia</taxon>
        <taxon>Gemmatales</taxon>
        <taxon>Gemmataceae</taxon>
        <taxon>Urbifossiella</taxon>
    </lineage>
</organism>
<dbReference type="InterPro" id="IPR007055">
    <property type="entry name" value="BON_dom"/>
</dbReference>
<feature type="domain" description="BON" evidence="1">
    <location>
        <begin position="39"/>
        <end position="85"/>
    </location>
</feature>
<accession>A0A517XWW7</accession>
<keyword evidence="3" id="KW-1185">Reference proteome</keyword>